<dbReference type="InterPro" id="IPR036942">
    <property type="entry name" value="Beta-barrel_TonB_sf"/>
</dbReference>
<evidence type="ECO:0000256" key="8">
    <source>
        <dbReference type="ARBA" id="ARBA00023065"/>
    </source>
</evidence>
<feature type="signal peptide" evidence="12">
    <location>
        <begin position="1"/>
        <end position="23"/>
    </location>
</feature>
<evidence type="ECO:0000313" key="15">
    <source>
        <dbReference type="Proteomes" id="UP001204439"/>
    </source>
</evidence>
<evidence type="ECO:0000256" key="1">
    <source>
        <dbReference type="ARBA" id="ARBA00004571"/>
    </source>
</evidence>
<dbReference type="RefSeq" id="WP_063969094.1">
    <property type="nucleotide sequence ID" value="NZ_JAMXLT020000003.1"/>
</dbReference>
<evidence type="ECO:0000259" key="13">
    <source>
        <dbReference type="Pfam" id="PF07715"/>
    </source>
</evidence>
<reference evidence="14 15" key="1">
    <citation type="submission" date="2023-11" db="EMBL/GenBank/DDBJ databases">
        <title>First isolation, identification, and characterization of non-pathogenic Epilithonimonas ginsengisoli isolated from diseased farmed rainbow trout (Oncorhynchus mykiss) in Chile.</title>
        <authorList>
            <person name="Miranda C.D."/>
            <person name="Irgang R."/>
            <person name="Concha C."/>
            <person name="Rojas R."/>
            <person name="Avendano R."/>
        </authorList>
    </citation>
    <scope>NUCLEOTIDE SEQUENCE [LARGE SCALE GENOMIC DNA]</scope>
    <source>
        <strain evidence="14 15">FP99</strain>
    </source>
</reference>
<keyword evidence="7" id="KW-0408">Iron</keyword>
<evidence type="ECO:0000256" key="6">
    <source>
        <dbReference type="ARBA" id="ARBA00022729"/>
    </source>
</evidence>
<dbReference type="PROSITE" id="PS52016">
    <property type="entry name" value="TONB_DEPENDENT_REC_3"/>
    <property type="match status" value="1"/>
</dbReference>
<feature type="domain" description="TonB-dependent receptor plug" evidence="13">
    <location>
        <begin position="81"/>
        <end position="176"/>
    </location>
</feature>
<keyword evidence="10 11" id="KW-0998">Cell outer membrane</keyword>
<comment type="caution">
    <text evidence="14">The sequence shown here is derived from an EMBL/GenBank/DDBJ whole genome shotgun (WGS) entry which is preliminary data.</text>
</comment>
<dbReference type="InterPro" id="IPR012910">
    <property type="entry name" value="Plug_dom"/>
</dbReference>
<dbReference type="Pfam" id="PF07715">
    <property type="entry name" value="Plug"/>
    <property type="match status" value="1"/>
</dbReference>
<dbReference type="SUPFAM" id="SSF56935">
    <property type="entry name" value="Porins"/>
    <property type="match status" value="1"/>
</dbReference>
<evidence type="ECO:0000256" key="5">
    <source>
        <dbReference type="ARBA" id="ARBA00022692"/>
    </source>
</evidence>
<proteinExistence type="inferred from homology"/>
<evidence type="ECO:0000256" key="12">
    <source>
        <dbReference type="SAM" id="SignalP"/>
    </source>
</evidence>
<dbReference type="Gene3D" id="2.40.170.20">
    <property type="entry name" value="TonB-dependent receptor, beta-barrel domain"/>
    <property type="match status" value="1"/>
</dbReference>
<evidence type="ECO:0000256" key="10">
    <source>
        <dbReference type="ARBA" id="ARBA00023237"/>
    </source>
</evidence>
<dbReference type="InterPro" id="IPR037066">
    <property type="entry name" value="Plug_dom_sf"/>
</dbReference>
<dbReference type="PANTHER" id="PTHR32552">
    <property type="entry name" value="FERRICHROME IRON RECEPTOR-RELATED"/>
    <property type="match status" value="1"/>
</dbReference>
<evidence type="ECO:0000256" key="7">
    <source>
        <dbReference type="ARBA" id="ARBA00023004"/>
    </source>
</evidence>
<dbReference type="EMBL" id="JAMXLT020000003">
    <property type="protein sequence ID" value="MDW8547831.1"/>
    <property type="molecule type" value="Genomic_DNA"/>
</dbReference>
<keyword evidence="14" id="KW-0675">Receptor</keyword>
<evidence type="ECO:0000256" key="3">
    <source>
        <dbReference type="ARBA" id="ARBA00022452"/>
    </source>
</evidence>
<evidence type="ECO:0000256" key="2">
    <source>
        <dbReference type="ARBA" id="ARBA00022448"/>
    </source>
</evidence>
<gene>
    <name evidence="14" type="ORF">NG800_002835</name>
</gene>
<evidence type="ECO:0000313" key="14">
    <source>
        <dbReference type="EMBL" id="MDW8547831.1"/>
    </source>
</evidence>
<keyword evidence="4" id="KW-0410">Iron transport</keyword>
<organism evidence="14 15">
    <name type="scientific">Epilithonimonas ginsengisoli</name>
    <dbReference type="NCBI Taxonomy" id="1245592"/>
    <lineage>
        <taxon>Bacteria</taxon>
        <taxon>Pseudomonadati</taxon>
        <taxon>Bacteroidota</taxon>
        <taxon>Flavobacteriia</taxon>
        <taxon>Flavobacteriales</taxon>
        <taxon>Weeksellaceae</taxon>
        <taxon>Chryseobacterium group</taxon>
        <taxon>Epilithonimonas</taxon>
    </lineage>
</organism>
<evidence type="ECO:0000256" key="11">
    <source>
        <dbReference type="PROSITE-ProRule" id="PRU01360"/>
    </source>
</evidence>
<feature type="chain" id="PRO_5046511461" evidence="12">
    <location>
        <begin position="24"/>
        <end position="489"/>
    </location>
</feature>
<keyword evidence="6 12" id="KW-0732">Signal</keyword>
<evidence type="ECO:0000256" key="4">
    <source>
        <dbReference type="ARBA" id="ARBA00022496"/>
    </source>
</evidence>
<comment type="subcellular location">
    <subcellularLocation>
        <location evidence="1 11">Cell outer membrane</location>
        <topology evidence="1 11">Multi-pass membrane protein</topology>
    </subcellularLocation>
</comment>
<keyword evidence="9 11" id="KW-0472">Membrane</keyword>
<keyword evidence="2 11" id="KW-0813">Transport</keyword>
<sequence>MNKKITLISALALLFFASENLSAQETDQNRPITDSISSNKIKKDTLDDSAVQIQTVEITGRKERGYKNTRTFSATKTDADLIDVPQSINYVTKETLDDQAAFKTSDAVKNISGVNQSSYNNNDFVLRGFRACNTLINGQRISTRGWAQNLTPYVERIEVIKGPASALFANTDPGGTINTVTKKPLKELRNSVNFSTGSFKTNRILGDFTGPMNEKKTLLYRFNLAYQNTESFRILQDQTAFVVAPSFSFIPNEKTSVNFDFVYQNTDGRLDRGQPIFGATEGTDLYSVPISFAIGKKNDYQKELSIFTTVSLQHKFNDHISFNASYLRSMYDEDLLEHRTSNNFAVDVNGIQIPTLMGMQTIRRLRKNYIDNFTGYLTFDYKTGEFNHKTLVGYDHIQEIFPEGNSTYNASGFLSADGKSVIARFDPKFPERYMIKDGIPVPNVPYFNLDNPDYSISEISNYINVSQEETPSKYFLNGVYVQHQISWRK</sequence>
<keyword evidence="3 11" id="KW-1134">Transmembrane beta strand</keyword>
<evidence type="ECO:0000256" key="9">
    <source>
        <dbReference type="ARBA" id="ARBA00023136"/>
    </source>
</evidence>
<keyword evidence="8" id="KW-0406">Ion transport</keyword>
<comment type="similarity">
    <text evidence="11">Belongs to the TonB-dependent receptor family.</text>
</comment>
<protein>
    <submittedName>
        <fullName evidence="14">TonB-dependent receptor plug domain-containing protein</fullName>
    </submittedName>
</protein>
<dbReference type="InterPro" id="IPR039426">
    <property type="entry name" value="TonB-dep_rcpt-like"/>
</dbReference>
<keyword evidence="5 11" id="KW-0812">Transmembrane</keyword>
<keyword evidence="15" id="KW-1185">Reference proteome</keyword>
<dbReference type="Proteomes" id="UP001204439">
    <property type="component" value="Unassembled WGS sequence"/>
</dbReference>
<name>A0ABU4JE72_9FLAO</name>
<accession>A0ABU4JE72</accession>
<dbReference type="Gene3D" id="2.170.130.10">
    <property type="entry name" value="TonB-dependent receptor, plug domain"/>
    <property type="match status" value="1"/>
</dbReference>
<dbReference type="PANTHER" id="PTHR32552:SF68">
    <property type="entry name" value="FERRICHROME OUTER MEMBRANE TRANSPORTER_PHAGE RECEPTOR"/>
    <property type="match status" value="1"/>
</dbReference>